<dbReference type="OrthoDB" id="9777715at2"/>
<evidence type="ECO:0000256" key="1">
    <source>
        <dbReference type="SAM" id="Coils"/>
    </source>
</evidence>
<dbReference type="EMBL" id="QRGP01000001">
    <property type="protein sequence ID" value="RDV06946.1"/>
    <property type="molecule type" value="Genomic_DNA"/>
</dbReference>
<dbReference type="AlphaFoldDB" id="A0A371BH89"/>
<feature type="transmembrane region" description="Helical" evidence="2">
    <location>
        <begin position="99"/>
        <end position="116"/>
    </location>
</feature>
<feature type="coiled-coil region" evidence="1">
    <location>
        <begin position="131"/>
        <end position="194"/>
    </location>
</feature>
<comment type="caution">
    <text evidence="3">The sequence shown here is derived from an EMBL/GenBank/DDBJ whole genome shotgun (WGS) entry which is preliminary data.</text>
</comment>
<protein>
    <recommendedName>
        <fullName evidence="5">ATPase</fullName>
    </recommendedName>
</protein>
<keyword evidence="2" id="KW-0812">Transmembrane</keyword>
<keyword evidence="2" id="KW-0472">Membrane</keyword>
<evidence type="ECO:0000256" key="2">
    <source>
        <dbReference type="SAM" id="Phobius"/>
    </source>
</evidence>
<keyword evidence="2" id="KW-1133">Transmembrane helix</keyword>
<evidence type="ECO:0008006" key="5">
    <source>
        <dbReference type="Google" id="ProtNLM"/>
    </source>
</evidence>
<name>A0A371BH89_9SPHN</name>
<keyword evidence="1" id="KW-0175">Coiled coil</keyword>
<evidence type="ECO:0000313" key="3">
    <source>
        <dbReference type="EMBL" id="RDV06946.1"/>
    </source>
</evidence>
<keyword evidence="4" id="KW-1185">Reference proteome</keyword>
<sequence>MTAHSKIVEINRSQGDANVIEAAESSPVAFQDDQENVADSAHYGEEEWQDEPVQSRPWGRIALFSLLSIAALGWTGFFIWGHLAEIMALPTPVRASELIIGWSVPTALIAVLWLLAMRLSSTEARRFGDVAALLRSESETLETRMRNVNGEIALARSFLAENARELESVGRLSAQRLTEAAEQLSTALSDSDERAKMLQVASNAAVTNVEQLRNHLPVVTSAAKDATNQIGIAGNTAHSQIQSIISALAIMDEKAALAGDHLGALDTSINNSANALETRITDSSAKLSSSVQDSESRASNLLAQLADSVGNVEQRITDIAAKIDARVSDSHQRLAGNLDELGTSIAHLEAVTDAQDASSSALVERIKSSITDCQSHLANFNADATDQIAKLAFAVSALSGKSGELGENLTATQAQTDGLIAKVADMQNGLASITNETSEALIGHLGQIEARFADTRTAFEAVRSELEQADAGSNALLSSISSLENLVATQRSAIEELLGSSSEHFANQQEQVDALSTAITHTRAVLEELSGVANDQLVSSLLRVRETTKQAADNSRKIVEGELAHIADKLTEQNRLAIESAVDSQVKVLDVAMRDALDRNLTLAADVEEKIAAQMKLVDDMASNLEQRVSTAHASFGGLDDEGFARRMALLTESLNSAAIDVAKILSNEVTDTAWAAYLKGDRGVFTRRAVRLLDSGEAKIIAAHYDDDAEFRDHVNRYIHDFEAMMRVLLSTRDGNAIGVTLLSSDVGKLYVALAQAIERLRN</sequence>
<reference evidence="4" key="1">
    <citation type="submission" date="2018-08" db="EMBL/GenBank/DDBJ databases">
        <authorList>
            <person name="Kim S.-J."/>
            <person name="Jung G.-Y."/>
        </authorList>
    </citation>
    <scope>NUCLEOTIDE SEQUENCE [LARGE SCALE GENOMIC DNA]</scope>
    <source>
        <strain evidence="4">GY_G</strain>
    </source>
</reference>
<evidence type="ECO:0000313" key="4">
    <source>
        <dbReference type="Proteomes" id="UP000263833"/>
    </source>
</evidence>
<dbReference type="RefSeq" id="WP_115548491.1">
    <property type="nucleotide sequence ID" value="NZ_QRGP01000001.1"/>
</dbReference>
<proteinExistence type="predicted"/>
<gene>
    <name evidence="3" type="ORF">DXH95_06005</name>
</gene>
<feature type="transmembrane region" description="Helical" evidence="2">
    <location>
        <begin position="61"/>
        <end position="79"/>
    </location>
</feature>
<organism evidence="3 4">
    <name type="scientific">Sphingorhabdus pulchriflava</name>
    <dbReference type="NCBI Taxonomy" id="2292257"/>
    <lineage>
        <taxon>Bacteria</taxon>
        <taxon>Pseudomonadati</taxon>
        <taxon>Pseudomonadota</taxon>
        <taxon>Alphaproteobacteria</taxon>
        <taxon>Sphingomonadales</taxon>
        <taxon>Sphingomonadaceae</taxon>
        <taxon>Sphingorhabdus</taxon>
    </lineage>
</organism>
<dbReference type="Proteomes" id="UP000263833">
    <property type="component" value="Unassembled WGS sequence"/>
</dbReference>
<dbReference type="Gene3D" id="1.10.287.1490">
    <property type="match status" value="1"/>
</dbReference>
<accession>A0A371BH89</accession>